<evidence type="ECO:0000313" key="2">
    <source>
        <dbReference type="Proteomes" id="UP000435910"/>
    </source>
</evidence>
<dbReference type="EMBL" id="NILC01000028">
    <property type="protein sequence ID" value="TWL23643.1"/>
    <property type="molecule type" value="Genomic_DNA"/>
</dbReference>
<accession>A0A8B5Y8P1</accession>
<proteinExistence type="predicted"/>
<name>A0A8B5Y8P1_BACLI</name>
<reference evidence="1 2" key="1">
    <citation type="submission" date="2019-06" db="EMBL/GenBank/DDBJ databases">
        <title>Genome sequence analysis of &gt;100 Bacillus licheniformis strains suggests intrinsic resistance to this species.</title>
        <authorList>
            <person name="Wels M."/>
            <person name="Siezen R.J."/>
            <person name="Johansen E."/>
            <person name="Stuer-Lauridsen B."/>
            <person name="Bjerre K."/>
            <person name="Nielsen B.K.K."/>
        </authorList>
    </citation>
    <scope>NUCLEOTIDE SEQUENCE [LARGE SCALE GENOMIC DNA]</scope>
    <source>
        <strain evidence="1 2">BAC-16736</strain>
    </source>
</reference>
<organism evidence="1 2">
    <name type="scientific">Bacillus licheniformis</name>
    <dbReference type="NCBI Taxonomy" id="1402"/>
    <lineage>
        <taxon>Bacteria</taxon>
        <taxon>Bacillati</taxon>
        <taxon>Bacillota</taxon>
        <taxon>Bacilli</taxon>
        <taxon>Bacillales</taxon>
        <taxon>Bacillaceae</taxon>
        <taxon>Bacillus</taxon>
    </lineage>
</organism>
<evidence type="ECO:0000313" key="1">
    <source>
        <dbReference type="EMBL" id="TWL23643.1"/>
    </source>
</evidence>
<sequence length="49" mass="5541">MMGFAISCDVLSAILAREGMECFHLENRTSDDETFISITRLIKKSYSPI</sequence>
<protein>
    <submittedName>
        <fullName evidence="1">Uncharacterized protein</fullName>
    </submittedName>
</protein>
<gene>
    <name evidence="1" type="ORF">CHCC16736_1351</name>
</gene>
<comment type="caution">
    <text evidence="1">The sequence shown here is derived from an EMBL/GenBank/DDBJ whole genome shotgun (WGS) entry which is preliminary data.</text>
</comment>
<dbReference type="AlphaFoldDB" id="A0A8B5Y8P1"/>
<dbReference type="Proteomes" id="UP000435910">
    <property type="component" value="Unassembled WGS sequence"/>
</dbReference>